<keyword evidence="1" id="KW-1133">Transmembrane helix</keyword>
<proteinExistence type="predicted"/>
<evidence type="ECO:0000313" key="2">
    <source>
        <dbReference type="EnsemblMetazoa" id="tetur06g02810.1"/>
    </source>
</evidence>
<evidence type="ECO:0000256" key="1">
    <source>
        <dbReference type="SAM" id="Phobius"/>
    </source>
</evidence>
<keyword evidence="3" id="KW-1185">Reference proteome</keyword>
<evidence type="ECO:0000313" key="3">
    <source>
        <dbReference type="Proteomes" id="UP000015104"/>
    </source>
</evidence>
<dbReference type="Proteomes" id="UP000015104">
    <property type="component" value="Unassembled WGS sequence"/>
</dbReference>
<protein>
    <submittedName>
        <fullName evidence="2">Uncharacterized protein</fullName>
    </submittedName>
</protein>
<reference evidence="2" key="2">
    <citation type="submission" date="2016-04" db="UniProtKB">
        <authorList>
            <consortium name="EnsemblMetazoa"/>
        </authorList>
    </citation>
    <scope>IDENTIFICATION</scope>
</reference>
<accession>A0A158P4M5</accession>
<dbReference type="EMBL" id="CAEY01001799">
    <property type="status" value="NOT_ANNOTATED_CDS"/>
    <property type="molecule type" value="Genomic_DNA"/>
</dbReference>
<reference evidence="3" key="1">
    <citation type="submission" date="2011-08" db="EMBL/GenBank/DDBJ databases">
        <authorList>
            <person name="Rombauts S."/>
        </authorList>
    </citation>
    <scope>NUCLEOTIDE SEQUENCE</scope>
    <source>
        <strain evidence="3">London</strain>
    </source>
</reference>
<keyword evidence="1" id="KW-0812">Transmembrane</keyword>
<dbReference type="AlphaFoldDB" id="A0A158P4M5"/>
<feature type="transmembrane region" description="Helical" evidence="1">
    <location>
        <begin position="51"/>
        <end position="71"/>
    </location>
</feature>
<dbReference type="EnsemblMetazoa" id="tetur06g02810.1">
    <property type="protein sequence ID" value="tetur06g02810.1"/>
    <property type="gene ID" value="tetur06g02810"/>
</dbReference>
<keyword evidence="1" id="KW-0472">Membrane</keyword>
<name>A0A158P4M5_TETUR</name>
<organism evidence="2 3">
    <name type="scientific">Tetranychus urticae</name>
    <name type="common">Two-spotted spider mite</name>
    <dbReference type="NCBI Taxonomy" id="32264"/>
    <lineage>
        <taxon>Eukaryota</taxon>
        <taxon>Metazoa</taxon>
        <taxon>Ecdysozoa</taxon>
        <taxon>Arthropoda</taxon>
        <taxon>Chelicerata</taxon>
        <taxon>Arachnida</taxon>
        <taxon>Acari</taxon>
        <taxon>Acariformes</taxon>
        <taxon>Trombidiformes</taxon>
        <taxon>Prostigmata</taxon>
        <taxon>Eleutherengona</taxon>
        <taxon>Raphignathae</taxon>
        <taxon>Tetranychoidea</taxon>
        <taxon>Tetranychidae</taxon>
        <taxon>Tetranychus</taxon>
    </lineage>
</organism>
<sequence>MANTLTDNTNHFQTREMLLKLYWDKLSVIRRPLKMDKANGKLKFMFKSIPLVAFKTVLSLVISVFTFFAVFTDLPAKVTTKFINVKD</sequence>